<protein>
    <submittedName>
        <fullName evidence="9">Translesion error-prone DNA polymerase V autoproteolytic subunit</fullName>
    </submittedName>
</protein>
<dbReference type="AlphaFoldDB" id="A0A3P1T5R9"/>
<evidence type="ECO:0000256" key="7">
    <source>
        <dbReference type="RuleBase" id="RU003991"/>
    </source>
</evidence>
<dbReference type="GO" id="GO:0009432">
    <property type="term" value="P:SOS response"/>
    <property type="evidence" value="ECO:0007669"/>
    <property type="project" value="UniProtKB-KW"/>
</dbReference>
<comment type="caution">
    <text evidence="9">The sequence shown here is derived from an EMBL/GenBank/DDBJ whole genome shotgun (WGS) entry which is preliminary data.</text>
</comment>
<evidence type="ECO:0000313" key="9">
    <source>
        <dbReference type="EMBL" id="RRD04709.1"/>
    </source>
</evidence>
<dbReference type="NCBIfam" id="NF007621">
    <property type="entry name" value="PRK10276.1"/>
    <property type="match status" value="1"/>
</dbReference>
<dbReference type="InterPro" id="IPR006197">
    <property type="entry name" value="Peptidase_S24_LexA"/>
</dbReference>
<evidence type="ECO:0000313" key="10">
    <source>
        <dbReference type="Proteomes" id="UP000280819"/>
    </source>
</evidence>
<dbReference type="GO" id="GO:0016787">
    <property type="term" value="F:hydrolase activity"/>
    <property type="evidence" value="ECO:0007669"/>
    <property type="project" value="UniProtKB-KW"/>
</dbReference>
<keyword evidence="4 7" id="KW-0068">Autocatalytic cleavage</keyword>
<dbReference type="Proteomes" id="UP000280819">
    <property type="component" value="Unassembled WGS sequence"/>
</dbReference>
<dbReference type="GO" id="GO:0006355">
    <property type="term" value="P:regulation of DNA-templated transcription"/>
    <property type="evidence" value="ECO:0007669"/>
    <property type="project" value="InterPro"/>
</dbReference>
<evidence type="ECO:0000256" key="5">
    <source>
        <dbReference type="ARBA" id="ARBA00023204"/>
    </source>
</evidence>
<sequence length="146" mass="15868">MPATVPRPVDVTTRAMLLAAPVAVPCGFPSPAQDYYEGPIDLTAQLVDDELTTFIVRVSGDSMTDAGICDGDELLVDTSKEPRAGDVVVARLDGEFTVKRLDITRDGVILRAEGRGYPDIVVPELAELDVFGVATYCIHHLRNQRR</sequence>
<dbReference type="OrthoDB" id="9787787at2"/>
<keyword evidence="2" id="KW-0227">DNA damage</keyword>
<keyword evidence="3 7" id="KW-0378">Hydrolase</keyword>
<proteinExistence type="inferred from homology"/>
<dbReference type="GO" id="GO:0003677">
    <property type="term" value="F:DNA binding"/>
    <property type="evidence" value="ECO:0007669"/>
    <property type="project" value="InterPro"/>
</dbReference>
<comment type="similarity">
    <text evidence="1 7">Belongs to the peptidase S24 family.</text>
</comment>
<reference evidence="9 10" key="1">
    <citation type="submission" date="2018-11" db="EMBL/GenBank/DDBJ databases">
        <title>Genomes From Bacteria Associated with the Canine Oral Cavity: a Test Case for Automated Genome-Based Taxonomic Assignment.</title>
        <authorList>
            <person name="Coil D.A."/>
            <person name="Jospin G."/>
            <person name="Darling A.E."/>
            <person name="Wallis C."/>
            <person name="Davis I.J."/>
            <person name="Harris S."/>
            <person name="Eisen J.A."/>
            <person name="Holcombe L.J."/>
            <person name="O'Flynn C."/>
        </authorList>
    </citation>
    <scope>NUCLEOTIDE SEQUENCE [LARGE SCALE GENOMIC DNA]</scope>
    <source>
        <strain evidence="9 10">OH887_COT-365</strain>
    </source>
</reference>
<keyword evidence="6" id="KW-0742">SOS response</keyword>
<dbReference type="PANTHER" id="PTHR33516:SF2">
    <property type="entry name" value="LEXA REPRESSOR-RELATED"/>
    <property type="match status" value="1"/>
</dbReference>
<dbReference type="CDD" id="cd06529">
    <property type="entry name" value="S24_LexA-like"/>
    <property type="match status" value="1"/>
</dbReference>
<dbReference type="Gene3D" id="2.10.109.10">
    <property type="entry name" value="Umud Fragment, subunit A"/>
    <property type="match status" value="1"/>
</dbReference>
<gene>
    <name evidence="9" type="ORF">EII34_09210</name>
</gene>
<dbReference type="PRINTS" id="PR00726">
    <property type="entry name" value="LEXASERPTASE"/>
</dbReference>
<dbReference type="EMBL" id="RQZG01000009">
    <property type="protein sequence ID" value="RRD04709.1"/>
    <property type="molecule type" value="Genomic_DNA"/>
</dbReference>
<accession>A0A3P1T5R9</accession>
<dbReference type="InterPro" id="IPR039418">
    <property type="entry name" value="LexA-like"/>
</dbReference>
<evidence type="ECO:0000256" key="6">
    <source>
        <dbReference type="ARBA" id="ARBA00023236"/>
    </source>
</evidence>
<dbReference type="InterPro" id="IPR015927">
    <property type="entry name" value="Peptidase_S24_S26A/B/C"/>
</dbReference>
<dbReference type="Pfam" id="PF00717">
    <property type="entry name" value="Peptidase_S24"/>
    <property type="match status" value="1"/>
</dbReference>
<evidence type="ECO:0000256" key="1">
    <source>
        <dbReference type="ARBA" id="ARBA00007484"/>
    </source>
</evidence>
<organism evidence="9 10">
    <name type="scientific">Arachnia propionica</name>
    <dbReference type="NCBI Taxonomy" id="1750"/>
    <lineage>
        <taxon>Bacteria</taxon>
        <taxon>Bacillati</taxon>
        <taxon>Actinomycetota</taxon>
        <taxon>Actinomycetes</taxon>
        <taxon>Propionibacteriales</taxon>
        <taxon>Propionibacteriaceae</taxon>
        <taxon>Arachnia</taxon>
    </lineage>
</organism>
<name>A0A3P1T5R9_9ACTN</name>
<dbReference type="InterPro" id="IPR036286">
    <property type="entry name" value="LexA/Signal_pep-like_sf"/>
</dbReference>
<evidence type="ECO:0000256" key="4">
    <source>
        <dbReference type="ARBA" id="ARBA00022813"/>
    </source>
</evidence>
<dbReference type="SUPFAM" id="SSF51306">
    <property type="entry name" value="LexA/Signal peptidase"/>
    <property type="match status" value="1"/>
</dbReference>
<evidence type="ECO:0000256" key="2">
    <source>
        <dbReference type="ARBA" id="ARBA00022763"/>
    </source>
</evidence>
<dbReference type="PANTHER" id="PTHR33516">
    <property type="entry name" value="LEXA REPRESSOR"/>
    <property type="match status" value="1"/>
</dbReference>
<evidence type="ECO:0000256" key="3">
    <source>
        <dbReference type="ARBA" id="ARBA00022801"/>
    </source>
</evidence>
<evidence type="ECO:0000259" key="8">
    <source>
        <dbReference type="Pfam" id="PF00717"/>
    </source>
</evidence>
<dbReference type="InterPro" id="IPR050077">
    <property type="entry name" value="LexA_repressor"/>
</dbReference>
<dbReference type="GO" id="GO:0006281">
    <property type="term" value="P:DNA repair"/>
    <property type="evidence" value="ECO:0007669"/>
    <property type="project" value="UniProtKB-KW"/>
</dbReference>
<feature type="domain" description="Peptidase S24/S26A/S26B/S26C" evidence="8">
    <location>
        <begin position="24"/>
        <end position="134"/>
    </location>
</feature>
<keyword evidence="5" id="KW-0234">DNA repair</keyword>